<organism evidence="2 3">
    <name type="scientific">Desulfosporosinus acididurans</name>
    <dbReference type="NCBI Taxonomy" id="476652"/>
    <lineage>
        <taxon>Bacteria</taxon>
        <taxon>Bacillati</taxon>
        <taxon>Bacillota</taxon>
        <taxon>Clostridia</taxon>
        <taxon>Eubacteriales</taxon>
        <taxon>Desulfitobacteriaceae</taxon>
        <taxon>Desulfosporosinus</taxon>
    </lineage>
</organism>
<feature type="transmembrane region" description="Helical" evidence="1">
    <location>
        <begin position="88"/>
        <end position="106"/>
    </location>
</feature>
<accession>A0A0J1FWJ0</accession>
<reference evidence="2 3" key="1">
    <citation type="submission" date="2015-06" db="EMBL/GenBank/DDBJ databases">
        <title>Draft genome of the moderately acidophilic sulfate reducer Candidatus Desulfosporosinus acididurans strain M1.</title>
        <authorList>
            <person name="Poehlein A."/>
            <person name="Petzsch P."/>
            <person name="Johnson B.D."/>
            <person name="Schloemann M."/>
            <person name="Daniel R."/>
            <person name="Muehling M."/>
        </authorList>
    </citation>
    <scope>NUCLEOTIDE SEQUENCE [LARGE SCALE GENOMIC DNA]</scope>
    <source>
        <strain evidence="2 3">M1</strain>
    </source>
</reference>
<keyword evidence="1" id="KW-1133">Transmembrane helix</keyword>
<keyword evidence="3" id="KW-1185">Reference proteome</keyword>
<dbReference type="Proteomes" id="UP000036356">
    <property type="component" value="Unassembled WGS sequence"/>
</dbReference>
<evidence type="ECO:0008006" key="4">
    <source>
        <dbReference type="Google" id="ProtNLM"/>
    </source>
</evidence>
<dbReference type="PATRIC" id="fig|476652.3.peg.58"/>
<dbReference type="EMBL" id="LDZY01000001">
    <property type="protein sequence ID" value="KLU67662.1"/>
    <property type="molecule type" value="Genomic_DNA"/>
</dbReference>
<evidence type="ECO:0000313" key="2">
    <source>
        <dbReference type="EMBL" id="KLU67662.1"/>
    </source>
</evidence>
<dbReference type="AlphaFoldDB" id="A0A0J1FWJ0"/>
<dbReference type="Pfam" id="PF06197">
    <property type="entry name" value="DUF998"/>
    <property type="match status" value="1"/>
</dbReference>
<feature type="transmembrane region" description="Helical" evidence="1">
    <location>
        <begin position="12"/>
        <end position="30"/>
    </location>
</feature>
<name>A0A0J1FWJ0_9FIRM</name>
<feature type="transmembrane region" description="Helical" evidence="1">
    <location>
        <begin position="118"/>
        <end position="141"/>
    </location>
</feature>
<comment type="caution">
    <text evidence="2">The sequence shown here is derived from an EMBL/GenBank/DDBJ whole genome shotgun (WGS) entry which is preliminary data.</text>
</comment>
<keyword evidence="1" id="KW-0472">Membrane</keyword>
<dbReference type="RefSeq" id="WP_047808050.1">
    <property type="nucleotide sequence ID" value="NZ_LDZY01000001.1"/>
</dbReference>
<feature type="transmembrane region" description="Helical" evidence="1">
    <location>
        <begin position="51"/>
        <end position="73"/>
    </location>
</feature>
<gene>
    <name evidence="2" type="ORF">DEAC_c00560</name>
</gene>
<keyword evidence="1" id="KW-0812">Transmembrane</keyword>
<evidence type="ECO:0000256" key="1">
    <source>
        <dbReference type="SAM" id="Phobius"/>
    </source>
</evidence>
<sequence>MTFFLRNVKAISIGSELGLVYFIVIILGMHKLRPDYNPISRYISEYAIGKYGKIAASSFAIYGLSILGVGLSLRQTLVNRDRIDETGLIFMAVWGICGLVSSFFKVDLKCKPFSLKGAIHTISTIIGLIASILSLICFSHTLSNTASHNDASILYLAWMSGTMAILELSLGWILFLGYLGDLSCKFQIEMPRICFVLLKCTGIVERSILISSVYWLMRIAFWMIRRG</sequence>
<feature type="transmembrane region" description="Helical" evidence="1">
    <location>
        <begin position="196"/>
        <end position="217"/>
    </location>
</feature>
<protein>
    <recommendedName>
        <fullName evidence="4">DUF998 domain-containing protein</fullName>
    </recommendedName>
</protein>
<dbReference type="InterPro" id="IPR009339">
    <property type="entry name" value="DUF998"/>
</dbReference>
<proteinExistence type="predicted"/>
<feature type="transmembrane region" description="Helical" evidence="1">
    <location>
        <begin position="153"/>
        <end position="175"/>
    </location>
</feature>
<evidence type="ECO:0000313" key="3">
    <source>
        <dbReference type="Proteomes" id="UP000036356"/>
    </source>
</evidence>